<comment type="caution">
    <text evidence="2">The sequence shown here is derived from an EMBL/GenBank/DDBJ whole genome shotgun (WGS) entry which is preliminary data.</text>
</comment>
<dbReference type="RefSeq" id="WP_072167057.1">
    <property type="nucleotide sequence ID" value="NZ_CP104289.1"/>
</dbReference>
<dbReference type="GO" id="GO:0000160">
    <property type="term" value="P:phosphorelay signal transduction system"/>
    <property type="evidence" value="ECO:0007669"/>
    <property type="project" value="InterPro"/>
</dbReference>
<reference evidence="2 3" key="1">
    <citation type="submission" date="2017-06" db="EMBL/GenBank/DDBJ databases">
        <authorList>
            <person name="Kim H.J."/>
            <person name="Triplett B.A."/>
        </authorList>
    </citation>
    <scope>NUCLEOTIDE SEQUENCE [LARGE SCALE GENOMIC DNA]</scope>
    <source>
        <strain evidence="2 3">594</strain>
    </source>
</reference>
<dbReference type="InterPro" id="IPR011006">
    <property type="entry name" value="CheY-like_superfamily"/>
</dbReference>
<dbReference type="InterPro" id="IPR050595">
    <property type="entry name" value="Bact_response_regulator"/>
</dbReference>
<dbReference type="SUPFAM" id="SSF52172">
    <property type="entry name" value="CheY-like"/>
    <property type="match status" value="1"/>
</dbReference>
<dbReference type="AlphaFoldDB" id="A0A246I6T6"/>
<dbReference type="Pfam" id="PF00072">
    <property type="entry name" value="Response_reg"/>
    <property type="match status" value="1"/>
</dbReference>
<dbReference type="EMBL" id="NIVX01000077">
    <property type="protein sequence ID" value="OWQ73657.1"/>
    <property type="molecule type" value="Genomic_DNA"/>
</dbReference>
<sequence length="130" mass="14378">MQSGMSQRRCNLLLVEDQLDLAALMEHALEDAGDQVTHAYSVFDALGLLDTQRFDGAVLDVELRDGVVFPVADRLAELGIPFLFVSAVYDQLVPQRHRRAAFVAKPFHVDQLQETVRRVVGDACAPSSAR</sequence>
<evidence type="ECO:0000313" key="2">
    <source>
        <dbReference type="EMBL" id="OWQ73657.1"/>
    </source>
</evidence>
<dbReference type="Proteomes" id="UP000197090">
    <property type="component" value="Unassembled WGS sequence"/>
</dbReference>
<dbReference type="SMART" id="SM00448">
    <property type="entry name" value="REC"/>
    <property type="match status" value="1"/>
</dbReference>
<keyword evidence="1" id="KW-0597">Phosphoprotein</keyword>
<accession>A0A246I6T6</accession>
<gene>
    <name evidence="2" type="ORF">CEE63_12070</name>
</gene>
<dbReference type="PROSITE" id="PS50110">
    <property type="entry name" value="RESPONSE_REGULATORY"/>
    <property type="match status" value="1"/>
</dbReference>
<dbReference type="PANTHER" id="PTHR44591:SF3">
    <property type="entry name" value="RESPONSE REGULATORY DOMAIN-CONTAINING PROTEIN"/>
    <property type="match status" value="1"/>
</dbReference>
<proteinExistence type="predicted"/>
<dbReference type="InterPro" id="IPR001789">
    <property type="entry name" value="Sig_transdc_resp-reg_receiver"/>
</dbReference>
<evidence type="ECO:0000256" key="1">
    <source>
        <dbReference type="ARBA" id="ARBA00022553"/>
    </source>
</evidence>
<organism evidence="2 3">
    <name type="scientific">Stenotrophomonas maltophilia</name>
    <name type="common">Pseudomonas maltophilia</name>
    <name type="synonym">Xanthomonas maltophilia</name>
    <dbReference type="NCBI Taxonomy" id="40324"/>
    <lineage>
        <taxon>Bacteria</taxon>
        <taxon>Pseudomonadati</taxon>
        <taxon>Pseudomonadota</taxon>
        <taxon>Gammaproteobacteria</taxon>
        <taxon>Lysobacterales</taxon>
        <taxon>Lysobacteraceae</taxon>
        <taxon>Stenotrophomonas</taxon>
        <taxon>Stenotrophomonas maltophilia group</taxon>
    </lineage>
</organism>
<evidence type="ECO:0000313" key="3">
    <source>
        <dbReference type="Proteomes" id="UP000197090"/>
    </source>
</evidence>
<dbReference type="PANTHER" id="PTHR44591">
    <property type="entry name" value="STRESS RESPONSE REGULATOR PROTEIN 1"/>
    <property type="match status" value="1"/>
</dbReference>
<dbReference type="Gene3D" id="3.40.50.2300">
    <property type="match status" value="1"/>
</dbReference>
<name>A0A246I6T6_STEMA</name>
<protein>
    <submittedName>
        <fullName evidence="2">Response regulator</fullName>
    </submittedName>
</protein>